<evidence type="ECO:0000259" key="1">
    <source>
        <dbReference type="Pfam" id="PF12697"/>
    </source>
</evidence>
<dbReference type="Pfam" id="PF12697">
    <property type="entry name" value="Abhydrolase_6"/>
    <property type="match status" value="1"/>
</dbReference>
<gene>
    <name evidence="2" type="ORF">HGRIS_006754</name>
</gene>
<dbReference type="Gene3D" id="3.40.50.1820">
    <property type="entry name" value="alpha/beta hydrolase"/>
    <property type="match status" value="1"/>
</dbReference>
<proteinExistence type="predicted"/>
<evidence type="ECO:0000313" key="3">
    <source>
        <dbReference type="Proteomes" id="UP001556367"/>
    </source>
</evidence>
<accession>A0ABR3JAC6</accession>
<dbReference type="EMBL" id="JASNQZ010000010">
    <property type="protein sequence ID" value="KAL0952491.1"/>
    <property type="molecule type" value="Genomic_DNA"/>
</dbReference>
<feature type="domain" description="AB hydrolase-1" evidence="1">
    <location>
        <begin position="41"/>
        <end position="318"/>
    </location>
</feature>
<reference evidence="3" key="1">
    <citation type="submission" date="2024-06" db="EMBL/GenBank/DDBJ databases">
        <title>Multi-omics analyses provide insights into the biosynthesis of the anticancer antibiotic pleurotin in Hohenbuehelia grisea.</title>
        <authorList>
            <person name="Weaver J.A."/>
            <person name="Alberti F."/>
        </authorList>
    </citation>
    <scope>NUCLEOTIDE SEQUENCE [LARGE SCALE GENOMIC DNA]</scope>
    <source>
        <strain evidence="3">T-177</strain>
    </source>
</reference>
<organism evidence="2 3">
    <name type="scientific">Hohenbuehelia grisea</name>
    <dbReference type="NCBI Taxonomy" id="104357"/>
    <lineage>
        <taxon>Eukaryota</taxon>
        <taxon>Fungi</taxon>
        <taxon>Dikarya</taxon>
        <taxon>Basidiomycota</taxon>
        <taxon>Agaricomycotina</taxon>
        <taxon>Agaricomycetes</taxon>
        <taxon>Agaricomycetidae</taxon>
        <taxon>Agaricales</taxon>
        <taxon>Pleurotineae</taxon>
        <taxon>Pleurotaceae</taxon>
        <taxon>Hohenbuehelia</taxon>
    </lineage>
</organism>
<evidence type="ECO:0000313" key="2">
    <source>
        <dbReference type="EMBL" id="KAL0952491.1"/>
    </source>
</evidence>
<protein>
    <recommendedName>
        <fullName evidence="1">AB hydrolase-1 domain-containing protein</fullName>
    </recommendedName>
</protein>
<dbReference type="SUPFAM" id="SSF53474">
    <property type="entry name" value="alpha/beta-Hydrolases"/>
    <property type="match status" value="1"/>
</dbReference>
<comment type="caution">
    <text evidence="2">The sequence shown here is derived from an EMBL/GenBank/DDBJ whole genome shotgun (WGS) entry which is preliminary data.</text>
</comment>
<keyword evidence="3" id="KW-1185">Reference proteome</keyword>
<sequence length="340" mass="37563">MSTSSLKSELIVLDSPGNAHLKMVAKRYTSGDESNAQGLTLLLAHSIGAQKEHWEPTLEKLFASQADKPPQQRVREAYSFDWQSHGDSAVLNEKYLLEQPDGIAVKEWGRAIASFIADSDRVRGHRLILVGHSVGSFATLYAADGLESRLTGIILIESPMIDRKAYRKLLTHIEGAHTAMKRMTLARRDDWPNTGAAIAWLQKRMPYNTWDERILQTIARDGFHTLPKGTVTTKTPKQQEAAAFKLAADASTDGWEIAEAVGLKVPVHKIYGSVVDLMPRYTTDGMVDREPKPYVASTVEIADRGHLIVQQDPDVIASEISKILDGLPPSSTRSTPSCRL</sequence>
<name>A0ABR3JAC6_9AGAR</name>
<dbReference type="InterPro" id="IPR000073">
    <property type="entry name" value="AB_hydrolase_1"/>
</dbReference>
<dbReference type="Proteomes" id="UP001556367">
    <property type="component" value="Unassembled WGS sequence"/>
</dbReference>
<dbReference type="InterPro" id="IPR029058">
    <property type="entry name" value="AB_hydrolase_fold"/>
</dbReference>